<feature type="region of interest" description="Disordered" evidence="1">
    <location>
        <begin position="461"/>
        <end position="480"/>
    </location>
</feature>
<dbReference type="InterPro" id="IPR029002">
    <property type="entry name" value="PLPC/GPLD1"/>
</dbReference>
<feature type="domain" description="Phospholipase C/D" evidence="2">
    <location>
        <begin position="34"/>
        <end position="180"/>
    </location>
</feature>
<protein>
    <recommendedName>
        <fullName evidence="2">Phospholipase C/D domain-containing protein</fullName>
    </recommendedName>
</protein>
<feature type="compositionally biased region" description="Low complexity" evidence="1">
    <location>
        <begin position="468"/>
        <end position="480"/>
    </location>
</feature>
<evidence type="ECO:0000256" key="1">
    <source>
        <dbReference type="SAM" id="MobiDB-lite"/>
    </source>
</evidence>
<name>A0A4Q0T3T3_9BACT</name>
<dbReference type="AlphaFoldDB" id="A0A4Q0T3T3"/>
<evidence type="ECO:0000259" key="2">
    <source>
        <dbReference type="Pfam" id="PF00882"/>
    </source>
</evidence>
<dbReference type="Proteomes" id="UP000289437">
    <property type="component" value="Unassembled WGS sequence"/>
</dbReference>
<dbReference type="Pfam" id="PF00882">
    <property type="entry name" value="Zn_dep_PLPC"/>
    <property type="match status" value="1"/>
</dbReference>
<dbReference type="EMBL" id="RDSM01000001">
    <property type="protein sequence ID" value="RXH57957.1"/>
    <property type="molecule type" value="Genomic_DNA"/>
</dbReference>
<sequence>MLSHEEVVDMAWLATIVPMLKARFPGISDADLVMAHGYAYGGSVIQDIGYYPFGSPYYSDLLHYVRTGDFVSALIRESHDANEYAFALGALAHYCGDVYGHPAVNIATSDEFPKLKKRFGRSVTYDQDKVAHLRTEFGFDVVEVAHGRYSQQNYRDFIGFQVSKPLLERAFQETYGIPMDSVMKHEDLAIATYRKAVSSLIPKMTTVALVSYKDQIEKENPGFNRNKFLYRLRRTEFEKEYGRQYVHPGPKTRFFAFFVAHLPKIGPLKALKLSIPNADEQQIYIKSVNTTVDYYKIYLAQVTPPEPAVPWLPVYPSAPEKLLAPAHVASKTVSDQPAVTPVPTPPIPATLAVPAADPAMQMAEPASVQRAPDLAEIDLDTGNPSRFGEYHLADETYARLLNTILHDGKAQFTADVQQSFKDFYSGPRNEPDWYRASSKDWTSLQADLVMLDALLPVPKAPTPAQTGVPAPSSVVPSVQP</sequence>
<reference evidence="3 4" key="1">
    <citation type="submission" date="2018-11" db="EMBL/GenBank/DDBJ databases">
        <authorList>
            <person name="Mardanov A.V."/>
            <person name="Ravin N.V."/>
            <person name="Dedysh S.N."/>
        </authorList>
    </citation>
    <scope>NUCLEOTIDE SEQUENCE [LARGE SCALE GENOMIC DNA]</scope>
    <source>
        <strain evidence="3 4">AF10</strain>
    </source>
</reference>
<accession>A0A4Q0T3T3</accession>
<evidence type="ECO:0000313" key="4">
    <source>
        <dbReference type="Proteomes" id="UP000289437"/>
    </source>
</evidence>
<gene>
    <name evidence="3" type="ORF">GRAN_1267</name>
</gene>
<comment type="caution">
    <text evidence="3">The sequence shown here is derived from an EMBL/GenBank/DDBJ whole genome shotgun (WGS) entry which is preliminary data.</text>
</comment>
<evidence type="ECO:0000313" key="3">
    <source>
        <dbReference type="EMBL" id="RXH57957.1"/>
    </source>
</evidence>
<reference evidence="4" key="2">
    <citation type="submission" date="2019-02" db="EMBL/GenBank/DDBJ databases">
        <title>Granulicella sibirica sp. nov., a psychrotolerant acidobacterium isolated from an organic soil layer in forested tundra, West Siberia.</title>
        <authorList>
            <person name="Oshkin I.Y."/>
            <person name="Kulichevskaya I.S."/>
            <person name="Rijpstra W.I.C."/>
            <person name="Sinninghe Damste J.S."/>
            <person name="Rakitin A.L."/>
            <person name="Ravin N.V."/>
            <person name="Dedysh S.N."/>
        </authorList>
    </citation>
    <scope>NUCLEOTIDE SEQUENCE [LARGE SCALE GENOMIC DNA]</scope>
    <source>
        <strain evidence="4">AF10</strain>
    </source>
</reference>
<organism evidence="3 4">
    <name type="scientific">Granulicella sibirica</name>
    <dbReference type="NCBI Taxonomy" id="2479048"/>
    <lineage>
        <taxon>Bacteria</taxon>
        <taxon>Pseudomonadati</taxon>
        <taxon>Acidobacteriota</taxon>
        <taxon>Terriglobia</taxon>
        <taxon>Terriglobales</taxon>
        <taxon>Acidobacteriaceae</taxon>
        <taxon>Granulicella</taxon>
    </lineage>
</organism>
<keyword evidence="4" id="KW-1185">Reference proteome</keyword>
<proteinExistence type="predicted"/>